<dbReference type="Gene3D" id="3.90.350.10">
    <property type="entry name" value="Transposase Inhibitor Protein From Tn5, Chain A, domain 1"/>
    <property type="match status" value="1"/>
</dbReference>
<dbReference type="InterPro" id="IPR012337">
    <property type="entry name" value="RNaseH-like_sf"/>
</dbReference>
<evidence type="ECO:0000256" key="3">
    <source>
        <dbReference type="ARBA" id="ARBA00023125"/>
    </source>
</evidence>
<dbReference type="PANTHER" id="PTHR33258">
    <property type="entry name" value="TRANSPOSASE INSL FOR INSERTION SEQUENCE ELEMENT IS186A-RELATED"/>
    <property type="match status" value="1"/>
</dbReference>
<reference evidence="7" key="1">
    <citation type="submission" date="2019-08" db="EMBL/GenBank/DDBJ databases">
        <authorList>
            <person name="Kucharzyk K."/>
            <person name="Murdoch R.W."/>
            <person name="Higgins S."/>
            <person name="Loffler F."/>
        </authorList>
    </citation>
    <scope>NUCLEOTIDE SEQUENCE</scope>
</reference>
<dbReference type="PANTHER" id="PTHR33258:SF1">
    <property type="entry name" value="TRANSPOSASE INSL FOR INSERTION SEQUENCE ELEMENT IS186A-RELATED"/>
    <property type="match status" value="1"/>
</dbReference>
<dbReference type="InterPro" id="IPR025399">
    <property type="entry name" value="DUF4372"/>
</dbReference>
<sequence length="387" mass="45479">MHKEKFVFAQLVEFLNADKFRHIVDKYQGNRYIKSFTCWNQLLVLMFGQLCNRKSLRDLAMAIGAHRGKGYHLGFGSDVKLSNLSKANTNRDYRIFEEFAYYMVGKAQSKRMDNIFKLGGKVYAFDSTTIDLCLNVYQWARFRKTKGGVKIHTLFDLETQIPTFFHITPAAVNDVNAMDVIPYEPGSFYVFDRGYNDFKRLFKINEIRSMFVVRAKNNLQCKAVRWKRRMPKNVRSDCVVIFTGYMSEKHYPKPLRKIVFYDEDQDREFTFLTNVFSLGALQVALLYKNRWQIELFFKWMKQHLNIQKFWGVTENAVRIQIYSAITTYCLVAIVHHDLKLECTVYEMLQILSMSLTDKANLKDLLNKSNFNNVNERCGSSEPSLFVF</sequence>
<keyword evidence="2" id="KW-0815">Transposition</keyword>
<evidence type="ECO:0000256" key="4">
    <source>
        <dbReference type="ARBA" id="ARBA00023172"/>
    </source>
</evidence>
<dbReference type="SUPFAM" id="SSF53098">
    <property type="entry name" value="Ribonuclease H-like"/>
    <property type="match status" value="1"/>
</dbReference>
<proteinExistence type="inferred from homology"/>
<dbReference type="InterPro" id="IPR002559">
    <property type="entry name" value="Transposase_11"/>
</dbReference>
<feature type="domain" description="DUF4372" evidence="6">
    <location>
        <begin position="5"/>
        <end position="75"/>
    </location>
</feature>
<feature type="domain" description="Transposase IS4-like" evidence="5">
    <location>
        <begin position="120"/>
        <end position="330"/>
    </location>
</feature>
<evidence type="ECO:0000259" key="5">
    <source>
        <dbReference type="Pfam" id="PF01609"/>
    </source>
</evidence>
<dbReference type="GO" id="GO:0006313">
    <property type="term" value="P:DNA transposition"/>
    <property type="evidence" value="ECO:0007669"/>
    <property type="project" value="InterPro"/>
</dbReference>
<comment type="caution">
    <text evidence="7">The sequence shown here is derived from an EMBL/GenBank/DDBJ whole genome shotgun (WGS) entry which is preliminary data.</text>
</comment>
<dbReference type="Pfam" id="PF14294">
    <property type="entry name" value="DUF4372"/>
    <property type="match status" value="1"/>
</dbReference>
<evidence type="ECO:0000259" key="6">
    <source>
        <dbReference type="Pfam" id="PF14294"/>
    </source>
</evidence>
<gene>
    <name evidence="7" type="ORF">SDC9_77052</name>
</gene>
<accession>A0A644YPF0</accession>
<evidence type="ECO:0000313" key="7">
    <source>
        <dbReference type="EMBL" id="MPM30502.1"/>
    </source>
</evidence>
<evidence type="ECO:0000256" key="1">
    <source>
        <dbReference type="ARBA" id="ARBA00010075"/>
    </source>
</evidence>
<dbReference type="GO" id="GO:0004803">
    <property type="term" value="F:transposase activity"/>
    <property type="evidence" value="ECO:0007669"/>
    <property type="project" value="InterPro"/>
</dbReference>
<protein>
    <submittedName>
        <fullName evidence="7">IS4 family transposase ISCARN70</fullName>
    </submittedName>
</protein>
<keyword evidence="3" id="KW-0238">DNA-binding</keyword>
<dbReference type="EMBL" id="VSSQ01005803">
    <property type="protein sequence ID" value="MPM30502.1"/>
    <property type="molecule type" value="Genomic_DNA"/>
</dbReference>
<comment type="similarity">
    <text evidence="1">Belongs to the transposase 11 family.</text>
</comment>
<name>A0A644YPF0_9ZZZZ</name>
<keyword evidence="4" id="KW-0233">DNA recombination</keyword>
<dbReference type="AlphaFoldDB" id="A0A644YPF0"/>
<dbReference type="NCBIfam" id="NF033592">
    <property type="entry name" value="transpos_IS4_1"/>
    <property type="match status" value="1"/>
</dbReference>
<evidence type="ECO:0000256" key="2">
    <source>
        <dbReference type="ARBA" id="ARBA00022578"/>
    </source>
</evidence>
<dbReference type="Pfam" id="PF01609">
    <property type="entry name" value="DDE_Tnp_1"/>
    <property type="match status" value="1"/>
</dbReference>
<organism evidence="7">
    <name type="scientific">bioreactor metagenome</name>
    <dbReference type="NCBI Taxonomy" id="1076179"/>
    <lineage>
        <taxon>unclassified sequences</taxon>
        <taxon>metagenomes</taxon>
        <taxon>ecological metagenomes</taxon>
    </lineage>
</organism>
<dbReference type="GO" id="GO:0003677">
    <property type="term" value="F:DNA binding"/>
    <property type="evidence" value="ECO:0007669"/>
    <property type="project" value="UniProtKB-KW"/>
</dbReference>
<dbReference type="InterPro" id="IPR047952">
    <property type="entry name" value="Transpos_IS4"/>
</dbReference>